<protein>
    <submittedName>
        <fullName evidence="1">Uncharacterized protein</fullName>
    </submittedName>
</protein>
<feature type="non-terminal residue" evidence="1">
    <location>
        <position position="222"/>
    </location>
</feature>
<comment type="caution">
    <text evidence="1">The sequence shown here is derived from an EMBL/GenBank/DDBJ whole genome shotgun (WGS) entry which is preliminary data.</text>
</comment>
<name>A0A2S5EGZ7_9BACT</name>
<gene>
    <name evidence="1" type="ORF">AA81_07565</name>
</gene>
<keyword evidence="2" id="KW-1185">Reference proteome</keyword>
<organism evidence="1 2">
    <name type="scientific">Petrotoga halophila DSM 16923</name>
    <dbReference type="NCBI Taxonomy" id="1122953"/>
    <lineage>
        <taxon>Bacteria</taxon>
        <taxon>Thermotogati</taxon>
        <taxon>Thermotogota</taxon>
        <taxon>Thermotogae</taxon>
        <taxon>Petrotogales</taxon>
        <taxon>Petrotogaceae</taxon>
        <taxon>Petrotoga</taxon>
    </lineage>
</organism>
<sequence length="222" mass="26264">MIKKTLKALYGSYKYKNEKKYFDRIIDYIDFDEAQQEIPKSINTITFVIPGMYSFSGGHTSILRLGTYLANFGYNINYVSYTNQNVEDMEKSAKINLANYKGRFFSKDQLFDLSSDVYVATMWDSSYIVKKLPGYKMYFVQDYEPYFYPYGEKHILAKKSYELGLHMVTLGPWIKEKIKSEKQSLTKIDAIDFPYEKSEYGFVERNFNDYKHKKEFDIAVYI</sequence>
<dbReference type="Proteomes" id="UP000236950">
    <property type="component" value="Unassembled WGS sequence"/>
</dbReference>
<evidence type="ECO:0000313" key="1">
    <source>
        <dbReference type="EMBL" id="POZ92394.1"/>
    </source>
</evidence>
<dbReference type="Gene3D" id="3.40.50.11090">
    <property type="match status" value="1"/>
</dbReference>
<reference evidence="1 2" key="1">
    <citation type="submission" date="2014-01" db="EMBL/GenBank/DDBJ databases">
        <title>Comparative genomics of Petrotoga.</title>
        <authorList>
            <person name="Chow K."/>
            <person name="Charchuk R."/>
            <person name="Nesbo C.L."/>
        </authorList>
    </citation>
    <scope>NUCLEOTIDE SEQUENCE [LARGE SCALE GENOMIC DNA]</scope>
    <source>
        <strain evidence="1 2">DSM 16923</strain>
    </source>
</reference>
<dbReference type="EMBL" id="JALY01000157">
    <property type="protein sequence ID" value="POZ92394.1"/>
    <property type="molecule type" value="Genomic_DNA"/>
</dbReference>
<proteinExistence type="predicted"/>
<dbReference type="AlphaFoldDB" id="A0A2S5EGZ7"/>
<accession>A0A2S5EGZ7</accession>
<evidence type="ECO:0000313" key="2">
    <source>
        <dbReference type="Proteomes" id="UP000236950"/>
    </source>
</evidence>